<gene>
    <name evidence="1" type="ORF">CLSPO_c16020</name>
</gene>
<protein>
    <recommendedName>
        <fullName evidence="3">DUF3788 domain-containing protein</fullName>
    </recommendedName>
</protein>
<sequence>MIWSEMYDESTRPTLENIKEFVNNKLCDELCLSLEKTYAVSPKIEYSKCSMQKGWNVKYKKRGKSLCTIYPMKGYFIALIVIGEKEEIETKLVMPTCSGYVQKLFKETPFSCGGIWLMIEVRELDTLQDALKLIQIRATPKKHSTVKFDFEEPVS</sequence>
<dbReference type="GeneID" id="92938311"/>
<evidence type="ECO:0000313" key="2">
    <source>
        <dbReference type="Proteomes" id="UP000033052"/>
    </source>
</evidence>
<proteinExistence type="predicted"/>
<reference evidence="1 2" key="1">
    <citation type="journal article" date="2015" name="PLoS ONE">
        <title>A universal mariner transposon system for forward genetic studies in the genus clostridium.</title>
        <authorList>
            <person name="Zhang Y."/>
            <person name="Grosse-Honebrink A."/>
            <person name="Minton N.P."/>
        </authorList>
    </citation>
    <scope>NUCLEOTIDE SEQUENCE [LARGE SCALE GENOMIC DNA]</scope>
    <source>
        <strain evidence="1 2">NCIMB 10696</strain>
    </source>
</reference>
<organism evidence="1 2">
    <name type="scientific">Clostridium sporogenes</name>
    <dbReference type="NCBI Taxonomy" id="1509"/>
    <lineage>
        <taxon>Bacteria</taxon>
        <taxon>Bacillati</taxon>
        <taxon>Bacillota</taxon>
        <taxon>Clostridia</taxon>
        <taxon>Eubacteriales</taxon>
        <taxon>Clostridiaceae</taxon>
        <taxon>Clostridium</taxon>
    </lineage>
</organism>
<accession>A0A7U4LMH3</accession>
<dbReference type="Pfam" id="PF12663">
    <property type="entry name" value="DUF3788"/>
    <property type="match status" value="1"/>
</dbReference>
<evidence type="ECO:0008006" key="3">
    <source>
        <dbReference type="Google" id="ProtNLM"/>
    </source>
</evidence>
<dbReference type="KEGG" id="cld:CLSPO_c16020"/>
<name>A0A7U4LMH3_CLOSG</name>
<dbReference type="Proteomes" id="UP000033052">
    <property type="component" value="Chromosome"/>
</dbReference>
<dbReference type="RefSeq" id="WP_003491207.1">
    <property type="nucleotide sequence ID" value="NZ_CP009225.1"/>
</dbReference>
<evidence type="ECO:0000313" key="1">
    <source>
        <dbReference type="EMBL" id="AKC62322.1"/>
    </source>
</evidence>
<dbReference type="InterPro" id="IPR024265">
    <property type="entry name" value="DUF3788"/>
</dbReference>
<dbReference type="EMBL" id="CP009225">
    <property type="protein sequence ID" value="AKC62322.1"/>
    <property type="molecule type" value="Genomic_DNA"/>
</dbReference>
<dbReference type="AlphaFoldDB" id="A0A7U4LMH3"/>